<dbReference type="RefSeq" id="WP_284254602.1">
    <property type="nucleotide sequence ID" value="NZ_BAAAQO010000004.1"/>
</dbReference>
<name>A0ABQ6K5N2_9MICO</name>
<dbReference type="SUPFAM" id="SSF54909">
    <property type="entry name" value="Dimeric alpha+beta barrel"/>
    <property type="match status" value="1"/>
</dbReference>
<evidence type="ECO:0000313" key="3">
    <source>
        <dbReference type="Proteomes" id="UP001157034"/>
    </source>
</evidence>
<dbReference type="EMBL" id="BSVB01000001">
    <property type="protein sequence ID" value="GMA95922.1"/>
    <property type="molecule type" value="Genomic_DNA"/>
</dbReference>
<gene>
    <name evidence="2" type="ORF">GCM10025881_27460</name>
</gene>
<dbReference type="InterPro" id="IPR011008">
    <property type="entry name" value="Dimeric_a/b-barrel"/>
</dbReference>
<feature type="domain" description="ABM" evidence="1">
    <location>
        <begin position="6"/>
        <end position="67"/>
    </location>
</feature>
<evidence type="ECO:0000313" key="2">
    <source>
        <dbReference type="EMBL" id="GMA95922.1"/>
    </source>
</evidence>
<comment type="caution">
    <text evidence="2">The sequence shown here is derived from an EMBL/GenBank/DDBJ whole genome shotgun (WGS) entry which is preliminary data.</text>
</comment>
<evidence type="ECO:0000259" key="1">
    <source>
        <dbReference type="Pfam" id="PF03992"/>
    </source>
</evidence>
<keyword evidence="3" id="KW-1185">Reference proteome</keyword>
<accession>A0ABQ6K5N2</accession>
<dbReference type="InterPro" id="IPR007138">
    <property type="entry name" value="ABM_dom"/>
</dbReference>
<protein>
    <recommendedName>
        <fullName evidence="1">ABM domain-containing protein</fullName>
    </recommendedName>
</protein>
<dbReference type="Pfam" id="PF03992">
    <property type="entry name" value="ABM"/>
    <property type="match status" value="1"/>
</dbReference>
<reference evidence="3" key="1">
    <citation type="journal article" date="2019" name="Int. J. Syst. Evol. Microbiol.">
        <title>The Global Catalogue of Microorganisms (GCM) 10K type strain sequencing project: providing services to taxonomists for standard genome sequencing and annotation.</title>
        <authorList>
            <consortium name="The Broad Institute Genomics Platform"/>
            <consortium name="The Broad Institute Genome Sequencing Center for Infectious Disease"/>
            <person name="Wu L."/>
            <person name="Ma J."/>
        </authorList>
    </citation>
    <scope>NUCLEOTIDE SEQUENCE [LARGE SCALE GENOMIC DNA]</scope>
    <source>
        <strain evidence="3">NBRC 108894</strain>
    </source>
</reference>
<sequence>MTTVELTRFRTHPDRADELLAARPGMLASFAAHRPGFVRADLVRIGDDEWLDIVLWASPDDFAASRARGGDTPEVAAFFAPIAELVSAEEGTLAG</sequence>
<dbReference type="Proteomes" id="UP001157034">
    <property type="component" value="Unassembled WGS sequence"/>
</dbReference>
<proteinExistence type="predicted"/>
<organism evidence="2 3">
    <name type="scientific">Pseudolysinimonas kribbensis</name>
    <dbReference type="NCBI Taxonomy" id="433641"/>
    <lineage>
        <taxon>Bacteria</taxon>
        <taxon>Bacillati</taxon>
        <taxon>Actinomycetota</taxon>
        <taxon>Actinomycetes</taxon>
        <taxon>Micrococcales</taxon>
        <taxon>Microbacteriaceae</taxon>
        <taxon>Pseudolysinimonas</taxon>
    </lineage>
</organism>
<dbReference type="Gene3D" id="3.30.70.100">
    <property type="match status" value="1"/>
</dbReference>